<dbReference type="OrthoDB" id="2791787at2759"/>
<evidence type="ECO:0000313" key="3">
    <source>
        <dbReference type="Proteomes" id="UP000266673"/>
    </source>
</evidence>
<name>A0A397V3G5_9GLOM</name>
<dbReference type="InterPro" id="IPR020864">
    <property type="entry name" value="MACPF"/>
</dbReference>
<dbReference type="AlphaFoldDB" id="A0A397V3G5"/>
<dbReference type="PROSITE" id="PS51412">
    <property type="entry name" value="MACPF_2"/>
    <property type="match status" value="1"/>
</dbReference>
<dbReference type="Pfam" id="PF01823">
    <property type="entry name" value="MACPF"/>
    <property type="match status" value="1"/>
</dbReference>
<accession>A0A397V3G5</accession>
<organism evidence="2 3">
    <name type="scientific">Gigaspora rosea</name>
    <dbReference type="NCBI Taxonomy" id="44941"/>
    <lineage>
        <taxon>Eukaryota</taxon>
        <taxon>Fungi</taxon>
        <taxon>Fungi incertae sedis</taxon>
        <taxon>Mucoromycota</taxon>
        <taxon>Glomeromycotina</taxon>
        <taxon>Glomeromycetes</taxon>
        <taxon>Diversisporales</taxon>
        <taxon>Gigasporaceae</taxon>
        <taxon>Gigaspora</taxon>
    </lineage>
</organism>
<proteinExistence type="predicted"/>
<gene>
    <name evidence="2" type="ORF">C2G38_2142840</name>
</gene>
<dbReference type="STRING" id="44941.A0A397V3G5"/>
<sequence>MAWIPGLDELGSGYDYLNGQYAQSESCTENFFDWSDIPTYERKLNGQSYFIPNIVNFYPKIAVEYISVAGESLDEYHECLSNTVDIGVKICGFTGSLDTEFGKVVDYNKFRKFSRIQYDYSSHLLHLTSSPSILKKYIKPEIRSEINDPKIDPEIIFRRYGSHFIRSLKMGGRIVISASTNKLTHNSNVDLKLVAKAAASEIICGELPDEYDEFEVLKFRQNSVIDIHGCGGDIRALGNDMLHPNMNAWAATVPNNPAFITFDRSDSLLFIGDLVEDETRRKQFIDAWPVYINIHKRKFKSFDPPYLEYTIVSSTKNATELENHKLGTRPIVNQGSKWKWLAVSYFKNSDGIFGILIREKPYAEGLLRPIVKSRKLRYSDIYDYYRIQPLTDDPDEFVSLGCFLESIDDPVNIKNLVGVHRSLCVHGEPGDTVDDCSWTIAPQDGTLHLSTITCSNSFSPVYESIWLLKTDFIEYVNF</sequence>
<protein>
    <recommendedName>
        <fullName evidence="1">MACPF domain-containing protein</fullName>
    </recommendedName>
</protein>
<feature type="domain" description="MACPF" evidence="1">
    <location>
        <begin position="1"/>
        <end position="299"/>
    </location>
</feature>
<evidence type="ECO:0000259" key="1">
    <source>
        <dbReference type="PROSITE" id="PS51412"/>
    </source>
</evidence>
<dbReference type="Proteomes" id="UP000266673">
    <property type="component" value="Unassembled WGS sequence"/>
</dbReference>
<dbReference type="EMBL" id="QKWP01000640">
    <property type="protein sequence ID" value="RIB16955.1"/>
    <property type="molecule type" value="Genomic_DNA"/>
</dbReference>
<comment type="caution">
    <text evidence="2">The sequence shown here is derived from an EMBL/GenBank/DDBJ whole genome shotgun (WGS) entry which is preliminary data.</text>
</comment>
<keyword evidence="3" id="KW-1185">Reference proteome</keyword>
<evidence type="ECO:0000313" key="2">
    <source>
        <dbReference type="EMBL" id="RIB16955.1"/>
    </source>
</evidence>
<reference evidence="2 3" key="1">
    <citation type="submission" date="2018-06" db="EMBL/GenBank/DDBJ databases">
        <title>Comparative genomics reveals the genomic features of Rhizophagus irregularis, R. cerebriforme, R. diaphanum and Gigaspora rosea, and their symbiotic lifestyle signature.</title>
        <authorList>
            <person name="Morin E."/>
            <person name="San Clemente H."/>
            <person name="Chen E.C.H."/>
            <person name="De La Providencia I."/>
            <person name="Hainaut M."/>
            <person name="Kuo A."/>
            <person name="Kohler A."/>
            <person name="Murat C."/>
            <person name="Tang N."/>
            <person name="Roy S."/>
            <person name="Loubradou J."/>
            <person name="Henrissat B."/>
            <person name="Grigoriev I.V."/>
            <person name="Corradi N."/>
            <person name="Roux C."/>
            <person name="Martin F.M."/>
        </authorList>
    </citation>
    <scope>NUCLEOTIDE SEQUENCE [LARGE SCALE GENOMIC DNA]</scope>
    <source>
        <strain evidence="2 3">DAOM 194757</strain>
    </source>
</reference>